<dbReference type="HOGENOM" id="CLU_158637_0_1_6"/>
<name>A0A090K190_9GAMM</name>
<dbReference type="AlphaFoldDB" id="A0A090K190"/>
<dbReference type="PANTHER" id="PTHR38777:SF1">
    <property type="entry name" value="DNAK SUPPRESSOR PROTEIN"/>
    <property type="match status" value="1"/>
</dbReference>
<dbReference type="SUPFAM" id="SSF57716">
    <property type="entry name" value="Glucocorticoid receptor-like (DNA-binding domain)"/>
    <property type="match status" value="1"/>
</dbReference>
<keyword evidence="1" id="KW-0479">Metal-binding</keyword>
<dbReference type="PANTHER" id="PTHR38777">
    <property type="entry name" value="FELS-2 PROPHAGE PROTEIN"/>
    <property type="match status" value="1"/>
</dbReference>
<dbReference type="PROSITE" id="PS51128">
    <property type="entry name" value="ZF_DKSA_2"/>
    <property type="match status" value="1"/>
</dbReference>
<protein>
    <submittedName>
        <fullName evidence="6">Zinc finger protein</fullName>
    </submittedName>
</protein>
<organism evidence="6 7">
    <name type="scientific">Aliivibrio wodanis</name>
    <dbReference type="NCBI Taxonomy" id="80852"/>
    <lineage>
        <taxon>Bacteria</taxon>
        <taxon>Pseudomonadati</taxon>
        <taxon>Pseudomonadota</taxon>
        <taxon>Gammaproteobacteria</taxon>
        <taxon>Vibrionales</taxon>
        <taxon>Vibrionaceae</taxon>
        <taxon>Aliivibrio</taxon>
    </lineage>
</organism>
<reference evidence="7" key="1">
    <citation type="submission" date="2014-09" db="EMBL/GenBank/DDBJ databases">
        <authorList>
            <person name="Hjerde E."/>
        </authorList>
    </citation>
    <scope>NUCLEOTIDE SEQUENCE [LARGE SCALE GENOMIC DNA]</scope>
    <source>
        <strain evidence="7">06/09/139</strain>
    </source>
</reference>
<accession>A0A090K190</accession>
<dbReference type="NCBIfam" id="NF008243">
    <property type="entry name" value="PRK11019.1"/>
    <property type="match status" value="1"/>
</dbReference>
<dbReference type="STRING" id="80852.AWOD_II_0828"/>
<keyword evidence="3" id="KW-0862">Zinc</keyword>
<evidence type="ECO:0000256" key="3">
    <source>
        <dbReference type="ARBA" id="ARBA00022833"/>
    </source>
</evidence>
<dbReference type="PATRIC" id="fig|80852.17.peg.3614"/>
<keyword evidence="2" id="KW-0863">Zinc-finger</keyword>
<keyword evidence="7" id="KW-1185">Reference proteome</keyword>
<evidence type="ECO:0000259" key="5">
    <source>
        <dbReference type="Pfam" id="PF01258"/>
    </source>
</evidence>
<evidence type="ECO:0000313" key="6">
    <source>
        <dbReference type="EMBL" id="CED57453.1"/>
    </source>
</evidence>
<dbReference type="KEGG" id="awd:AWOD_II_0828"/>
<dbReference type="Pfam" id="PF01258">
    <property type="entry name" value="zf-dskA_traR"/>
    <property type="match status" value="1"/>
</dbReference>
<evidence type="ECO:0000313" key="7">
    <source>
        <dbReference type="Proteomes" id="UP000032427"/>
    </source>
</evidence>
<dbReference type="EMBL" id="LN554847">
    <property type="protein sequence ID" value="CED57453.1"/>
    <property type="molecule type" value="Genomic_DNA"/>
</dbReference>
<evidence type="ECO:0000256" key="1">
    <source>
        <dbReference type="ARBA" id="ARBA00022723"/>
    </source>
</evidence>
<gene>
    <name evidence="6" type="ORF">AWOD_II_0828</name>
</gene>
<proteinExistence type="predicted"/>
<dbReference type="Proteomes" id="UP000032427">
    <property type="component" value="Chromosome 2"/>
</dbReference>
<sequence length="89" mass="10034">MANGFTRDGGVQEQIDATVTDAINRARAHLNHEHNETDYCLECGELIPEGRRKIILGVELCVECQAKEDAREKAFSAYNRRASKDSQLR</sequence>
<dbReference type="GeneID" id="28543080"/>
<dbReference type="GO" id="GO:0008270">
    <property type="term" value="F:zinc ion binding"/>
    <property type="evidence" value="ECO:0007669"/>
    <property type="project" value="UniProtKB-KW"/>
</dbReference>
<evidence type="ECO:0000256" key="4">
    <source>
        <dbReference type="PROSITE-ProRule" id="PRU00510"/>
    </source>
</evidence>
<evidence type="ECO:0000256" key="2">
    <source>
        <dbReference type="ARBA" id="ARBA00022771"/>
    </source>
</evidence>
<dbReference type="GO" id="GO:1900378">
    <property type="term" value="P:positive regulation of secondary metabolite biosynthetic process"/>
    <property type="evidence" value="ECO:0007669"/>
    <property type="project" value="TreeGrafter"/>
</dbReference>
<dbReference type="OrthoDB" id="962301at2"/>
<feature type="domain" description="Zinc finger DksA/TraR C4-type" evidence="5">
    <location>
        <begin position="39"/>
        <end position="68"/>
    </location>
</feature>
<dbReference type="Gene3D" id="1.20.120.910">
    <property type="entry name" value="DksA, coiled-coil domain"/>
    <property type="match status" value="1"/>
</dbReference>
<dbReference type="InterPro" id="IPR000962">
    <property type="entry name" value="Znf_DskA_TraR"/>
</dbReference>
<feature type="zinc finger region" description="dksA C4-type" evidence="4">
    <location>
        <begin position="40"/>
        <end position="64"/>
    </location>
</feature>